<evidence type="ECO:0000313" key="3">
    <source>
        <dbReference type="Proteomes" id="UP000239747"/>
    </source>
</evidence>
<evidence type="ECO:0000313" key="2">
    <source>
        <dbReference type="EMBL" id="PQJ31292.1"/>
    </source>
</evidence>
<proteinExistence type="predicted"/>
<dbReference type="Gene3D" id="2.60.40.10">
    <property type="entry name" value="Immunoglobulins"/>
    <property type="match status" value="1"/>
</dbReference>
<dbReference type="InterPro" id="IPR013783">
    <property type="entry name" value="Ig-like_fold"/>
</dbReference>
<accession>A0A2S7UAL7</accession>
<dbReference type="OrthoDB" id="9765926at2"/>
<comment type="caution">
    <text evidence="2">The sequence shown here is derived from an EMBL/GenBank/DDBJ whole genome shotgun (WGS) entry which is preliminary data.</text>
</comment>
<evidence type="ECO:0000256" key="1">
    <source>
        <dbReference type="SAM" id="SignalP"/>
    </source>
</evidence>
<reference evidence="2 3" key="1">
    <citation type="submission" date="2017-01" db="EMBL/GenBank/DDBJ databases">
        <title>Trade-off between light-utilization and light-protection in marine flavobacteria.</title>
        <authorList>
            <person name="Kumagai Y."/>
            <person name="Yoshizawa S."/>
            <person name="Kogure K."/>
            <person name="Iwasaki W."/>
        </authorList>
    </citation>
    <scope>NUCLEOTIDE SEQUENCE [LARGE SCALE GENOMIC DNA]</scope>
    <source>
        <strain evidence="2 3">KCTC 32109</strain>
    </source>
</reference>
<keyword evidence="1" id="KW-0732">Signal</keyword>
<dbReference type="RefSeq" id="WP_105070428.1">
    <property type="nucleotide sequence ID" value="NZ_MTPW01000001.1"/>
</dbReference>
<dbReference type="NCBIfam" id="TIGR04131">
    <property type="entry name" value="Bac_Flav_CTERM"/>
    <property type="match status" value="1"/>
</dbReference>
<sequence length="1090" mass="116641">MKKTALLLLLLGLCVFSNAQIIVDNTTYTNIELVEDILVNSTCAGVRNIAWSTGAGPNQNGIAYFQHNSSGFPIREGIILSTGNALNAVGPNNLEGSGDTIGTPSDPDLVAAMTAAGSPAATYSDATWMSFDFVPQAGFMSFEFLFASEEYNGDFECQFSDAFAFILTDTVTSTVTNLAIVPGTTSPIQVTTVRNPPASATCNPVNPTFFGQYNLLNNTFGGFTPSIGSPAATSPTQFNGQTNIFRAESAVIANRNYNIKLVIADAIDQNYDSAVFIAGGSFDVGADLGLDRTLVGSNPLCEGDQYTLDASVAGAAMSYQWNRNAAPIPGATNATYTATTTGNYSVDINYTASCSTIASVFLEFISPNSSTPTDMQACGTGGTAVFDLTSKTSEALGALAAADHTVSYYESQSDAEAGINPIPNPSTYSNTANPQTVYVRVEDNAFNCASVEEFDLIIATISAGTPMDMIACDVDNDGFFDFDLSTQDADLAGTNAAGSVTVTYHLSQTDADAGMNPIGPIYTNTTTPETIYGRVELNTDSNCADTASFNLILNPSPVAPIITDFESCSTIDPNTTVFALSDKDTEIMNGQANILVSYYSSQADADIGVNELPTNGYTNTSNPQTIYVRLIDALTNCVNTDTTFELVVNDLPVVTAPALYDLCDDNTIDGFTAFDLATRDSEITGGNTSYTVYYYATQLDADNRMNELTGSYTNTVNPQTVFVVVEDNVTGCENYTTLNLEVIDAPQAATAPDLILCDDNNTGDLTENFNLTDNETAVLNGQTGITLTYHNSQADADAGSNAIGNPTSFDNSSSLQTVYVRVENTTGCFNTTSFDIVVNEVPVPQMFDLYYLCLDGNGNVLNTDNSPPTLDTTLSATGLSFSWSLDGNVLPAETGATLTATMVGMYTVTATDTTTGCNSSQTTEVRQLGPPDSFGAEVTSRYFDEVHRIEAFAQGPATQYIFSVDDGPWQYNGFFEDVTPGLHVVYIQDLDGCNTVEIPIDVIGYPRYFTPNNDGYHDTWNIIGINNEPTTKIYIFDRYGKLLKQMNPSGIGWDGFYNGQPLPSSDYWFQVEYIENGSNKTFGGHFALKR</sequence>
<dbReference type="EMBL" id="MTPW01000001">
    <property type="protein sequence ID" value="PQJ31292.1"/>
    <property type="molecule type" value="Genomic_DNA"/>
</dbReference>
<keyword evidence="3" id="KW-1185">Reference proteome</keyword>
<dbReference type="InterPro" id="IPR026341">
    <property type="entry name" value="T9SS_type_B"/>
</dbReference>
<gene>
    <name evidence="2" type="ORF">BST92_04845</name>
</gene>
<name>A0A2S7UAL7_9FLAO</name>
<protein>
    <submittedName>
        <fullName evidence="2">CUB domain-containing protein</fullName>
    </submittedName>
</protein>
<dbReference type="Pfam" id="PF13585">
    <property type="entry name" value="CHU_C"/>
    <property type="match status" value="1"/>
</dbReference>
<dbReference type="NCBIfam" id="NF038133">
    <property type="entry name" value="choice_anch_L"/>
    <property type="match status" value="1"/>
</dbReference>
<feature type="chain" id="PRO_5015466396" evidence="1">
    <location>
        <begin position="20"/>
        <end position="1090"/>
    </location>
</feature>
<dbReference type="Proteomes" id="UP000239747">
    <property type="component" value="Unassembled WGS sequence"/>
</dbReference>
<feature type="signal peptide" evidence="1">
    <location>
        <begin position="1"/>
        <end position="19"/>
    </location>
</feature>
<dbReference type="AlphaFoldDB" id="A0A2S7UAL7"/>
<dbReference type="InterPro" id="IPR049804">
    <property type="entry name" value="Choice_anch_L"/>
</dbReference>
<organism evidence="2 3">
    <name type="scientific">Nonlabens arenilitoris</name>
    <dbReference type="NCBI Taxonomy" id="1217969"/>
    <lineage>
        <taxon>Bacteria</taxon>
        <taxon>Pseudomonadati</taxon>
        <taxon>Bacteroidota</taxon>
        <taxon>Flavobacteriia</taxon>
        <taxon>Flavobacteriales</taxon>
        <taxon>Flavobacteriaceae</taxon>
        <taxon>Nonlabens</taxon>
    </lineage>
</organism>